<evidence type="ECO:0000256" key="1">
    <source>
        <dbReference type="SAM" id="MobiDB-lite"/>
    </source>
</evidence>
<feature type="region of interest" description="Disordered" evidence="1">
    <location>
        <begin position="31"/>
        <end position="64"/>
    </location>
</feature>
<name>A0A0K2TYX6_LEPSM</name>
<proteinExistence type="predicted"/>
<reference evidence="2" key="1">
    <citation type="submission" date="2014-05" db="EMBL/GenBank/DDBJ databases">
        <authorList>
            <person name="Chronopoulou M."/>
        </authorList>
    </citation>
    <scope>NUCLEOTIDE SEQUENCE</scope>
    <source>
        <tissue evidence="2">Whole organism</tissue>
    </source>
</reference>
<sequence length="64" mass="6616">MSREPKRTNTASGLIGLWNSRVVMAPVLGATMNYNPSSSTSSPPPRRIAAAGGVGEESSNNVEG</sequence>
<protein>
    <submittedName>
        <fullName evidence="2">Uncharacterized protein</fullName>
    </submittedName>
</protein>
<dbReference type="OrthoDB" id="10017054at2759"/>
<organism evidence="2">
    <name type="scientific">Lepeophtheirus salmonis</name>
    <name type="common">Salmon louse</name>
    <name type="synonym">Caligus salmonis</name>
    <dbReference type="NCBI Taxonomy" id="72036"/>
    <lineage>
        <taxon>Eukaryota</taxon>
        <taxon>Metazoa</taxon>
        <taxon>Ecdysozoa</taxon>
        <taxon>Arthropoda</taxon>
        <taxon>Crustacea</taxon>
        <taxon>Multicrustacea</taxon>
        <taxon>Hexanauplia</taxon>
        <taxon>Copepoda</taxon>
        <taxon>Siphonostomatoida</taxon>
        <taxon>Caligidae</taxon>
        <taxon>Lepeophtheirus</taxon>
    </lineage>
</organism>
<accession>A0A0K2TYX6</accession>
<feature type="non-terminal residue" evidence="2">
    <location>
        <position position="64"/>
    </location>
</feature>
<evidence type="ECO:0000313" key="2">
    <source>
        <dbReference type="EMBL" id="CDW31234.1"/>
    </source>
</evidence>
<dbReference type="EMBL" id="HACA01013873">
    <property type="protein sequence ID" value="CDW31234.1"/>
    <property type="molecule type" value="Transcribed_RNA"/>
</dbReference>
<dbReference type="AlphaFoldDB" id="A0A0K2TYX6"/>